<dbReference type="EMBL" id="MU006605">
    <property type="protein sequence ID" value="KAF2742681.1"/>
    <property type="molecule type" value="Genomic_DNA"/>
</dbReference>
<accession>A0A6A6V048</accession>
<name>A0A6A6V048_9PLEO</name>
<keyword evidence="2" id="KW-1185">Reference proteome</keyword>
<dbReference type="AlphaFoldDB" id="A0A6A6V048"/>
<sequence length="76" mass="8677">MCAFSSEVHVEEFFPGRFKVPQPPCYRNWPLALPILPLHYTLCIFVSSLHYLAQLDTSGVGPLLARMQLRRDDSTV</sequence>
<proteinExistence type="predicted"/>
<evidence type="ECO:0000313" key="2">
    <source>
        <dbReference type="Proteomes" id="UP000799440"/>
    </source>
</evidence>
<dbReference type="Proteomes" id="UP000799440">
    <property type="component" value="Unassembled WGS sequence"/>
</dbReference>
<reference evidence="1" key="1">
    <citation type="journal article" date="2020" name="Stud. Mycol.">
        <title>101 Dothideomycetes genomes: a test case for predicting lifestyles and emergence of pathogens.</title>
        <authorList>
            <person name="Haridas S."/>
            <person name="Albert R."/>
            <person name="Binder M."/>
            <person name="Bloem J."/>
            <person name="Labutti K."/>
            <person name="Salamov A."/>
            <person name="Andreopoulos B."/>
            <person name="Baker S."/>
            <person name="Barry K."/>
            <person name="Bills G."/>
            <person name="Bluhm B."/>
            <person name="Cannon C."/>
            <person name="Castanera R."/>
            <person name="Culley D."/>
            <person name="Daum C."/>
            <person name="Ezra D."/>
            <person name="Gonzalez J."/>
            <person name="Henrissat B."/>
            <person name="Kuo A."/>
            <person name="Liang C."/>
            <person name="Lipzen A."/>
            <person name="Lutzoni F."/>
            <person name="Magnuson J."/>
            <person name="Mondo S."/>
            <person name="Nolan M."/>
            <person name="Ohm R."/>
            <person name="Pangilinan J."/>
            <person name="Park H.-J."/>
            <person name="Ramirez L."/>
            <person name="Alfaro M."/>
            <person name="Sun H."/>
            <person name="Tritt A."/>
            <person name="Yoshinaga Y."/>
            <person name="Zwiers L.-H."/>
            <person name="Turgeon B."/>
            <person name="Goodwin S."/>
            <person name="Spatafora J."/>
            <person name="Crous P."/>
            <person name="Grigoriev I."/>
        </authorList>
    </citation>
    <scope>NUCLEOTIDE SEQUENCE</scope>
    <source>
        <strain evidence="1">CBS 119925</strain>
    </source>
</reference>
<evidence type="ECO:0000313" key="1">
    <source>
        <dbReference type="EMBL" id="KAF2742681.1"/>
    </source>
</evidence>
<protein>
    <submittedName>
        <fullName evidence="1">Uncharacterized protein</fullName>
    </submittedName>
</protein>
<organism evidence="1 2">
    <name type="scientific">Sporormia fimetaria CBS 119925</name>
    <dbReference type="NCBI Taxonomy" id="1340428"/>
    <lineage>
        <taxon>Eukaryota</taxon>
        <taxon>Fungi</taxon>
        <taxon>Dikarya</taxon>
        <taxon>Ascomycota</taxon>
        <taxon>Pezizomycotina</taxon>
        <taxon>Dothideomycetes</taxon>
        <taxon>Pleosporomycetidae</taxon>
        <taxon>Pleosporales</taxon>
        <taxon>Sporormiaceae</taxon>
        <taxon>Sporormia</taxon>
    </lineage>
</organism>
<gene>
    <name evidence="1" type="ORF">M011DRAFT_472005</name>
</gene>